<dbReference type="AlphaFoldDB" id="A0A0G1KF97"/>
<evidence type="ECO:0000256" key="8">
    <source>
        <dbReference type="ARBA" id="ARBA00023065"/>
    </source>
</evidence>
<comment type="similarity">
    <text evidence="2 11 12">Belongs to the ATPase A chain family.</text>
</comment>
<keyword evidence="11" id="KW-1003">Cell membrane</keyword>
<accession>A0A0G1KF97</accession>
<dbReference type="NCBIfam" id="TIGR01131">
    <property type="entry name" value="ATP_synt_6_or_A"/>
    <property type="match status" value="1"/>
</dbReference>
<keyword evidence="4 11" id="KW-0138">CF(0)</keyword>
<dbReference type="PROSITE" id="PS00449">
    <property type="entry name" value="ATPASE_A"/>
    <property type="match status" value="1"/>
</dbReference>
<feature type="transmembrane region" description="Helical" evidence="11">
    <location>
        <begin position="79"/>
        <end position="98"/>
    </location>
</feature>
<evidence type="ECO:0000256" key="6">
    <source>
        <dbReference type="ARBA" id="ARBA00022781"/>
    </source>
</evidence>
<evidence type="ECO:0000256" key="7">
    <source>
        <dbReference type="ARBA" id="ARBA00022989"/>
    </source>
</evidence>
<evidence type="ECO:0000256" key="5">
    <source>
        <dbReference type="ARBA" id="ARBA00022692"/>
    </source>
</evidence>
<dbReference type="PRINTS" id="PR00123">
    <property type="entry name" value="ATPASEA"/>
</dbReference>
<gene>
    <name evidence="11" type="primary">atpB</name>
    <name evidence="13" type="ORF">UW79_C0010G0002</name>
</gene>
<comment type="caution">
    <text evidence="13">The sequence shown here is derived from an EMBL/GenBank/DDBJ whole genome shotgun (WGS) entry which is preliminary data.</text>
</comment>
<keyword evidence="6 11" id="KW-0375">Hydrogen ion transport</keyword>
<feature type="transmembrane region" description="Helical" evidence="11">
    <location>
        <begin position="193"/>
        <end position="214"/>
    </location>
</feature>
<proteinExistence type="inferred from homology"/>
<dbReference type="GO" id="GO:0046933">
    <property type="term" value="F:proton-transporting ATP synthase activity, rotational mechanism"/>
    <property type="evidence" value="ECO:0007669"/>
    <property type="project" value="UniProtKB-UniRule"/>
</dbReference>
<evidence type="ECO:0000313" key="13">
    <source>
        <dbReference type="EMBL" id="KKT82165.1"/>
    </source>
</evidence>
<feature type="transmembrane region" description="Helical" evidence="11">
    <location>
        <begin position="22"/>
        <end position="40"/>
    </location>
</feature>
<name>A0A0G1KF97_9BACT</name>
<dbReference type="PATRIC" id="fig|1619025.3.peg.393"/>
<evidence type="ECO:0000256" key="12">
    <source>
        <dbReference type="RuleBase" id="RU000483"/>
    </source>
</evidence>
<dbReference type="PANTHER" id="PTHR42823:SF3">
    <property type="entry name" value="ATP SYNTHASE SUBUNIT A, CHLOROPLASTIC"/>
    <property type="match status" value="1"/>
</dbReference>
<dbReference type="CDD" id="cd00310">
    <property type="entry name" value="ATP-synt_Fo_a_6"/>
    <property type="match status" value="1"/>
</dbReference>
<evidence type="ECO:0000256" key="4">
    <source>
        <dbReference type="ARBA" id="ARBA00022547"/>
    </source>
</evidence>
<keyword evidence="10 11" id="KW-0066">ATP synthesis</keyword>
<evidence type="ECO:0000256" key="2">
    <source>
        <dbReference type="ARBA" id="ARBA00006810"/>
    </source>
</evidence>
<feature type="transmembrane region" description="Helical" evidence="11">
    <location>
        <begin position="220"/>
        <end position="242"/>
    </location>
</feature>
<evidence type="ECO:0000256" key="1">
    <source>
        <dbReference type="ARBA" id="ARBA00004141"/>
    </source>
</evidence>
<protein>
    <recommendedName>
        <fullName evidence="11 12">ATP synthase subunit a</fullName>
    </recommendedName>
    <alternativeName>
        <fullName evidence="11">ATP synthase F0 sector subunit a</fullName>
    </alternativeName>
    <alternativeName>
        <fullName evidence="11">F-ATPase subunit 6</fullName>
    </alternativeName>
</protein>
<evidence type="ECO:0000256" key="3">
    <source>
        <dbReference type="ARBA" id="ARBA00022448"/>
    </source>
</evidence>
<dbReference type="Proteomes" id="UP000034032">
    <property type="component" value="Unassembled WGS sequence"/>
</dbReference>
<keyword evidence="8 11" id="KW-0406">Ion transport</keyword>
<dbReference type="InterPro" id="IPR045082">
    <property type="entry name" value="ATP_syn_F0_a_bact/chloroplast"/>
</dbReference>
<dbReference type="PANTHER" id="PTHR42823">
    <property type="entry name" value="ATP SYNTHASE SUBUNIT A, CHLOROPLASTIC"/>
    <property type="match status" value="1"/>
</dbReference>
<keyword evidence="5 11" id="KW-0812">Transmembrane</keyword>
<dbReference type="GO" id="GO:0042777">
    <property type="term" value="P:proton motive force-driven plasma membrane ATP synthesis"/>
    <property type="evidence" value="ECO:0007669"/>
    <property type="project" value="TreeGrafter"/>
</dbReference>
<feature type="transmembrane region" description="Helical" evidence="11">
    <location>
        <begin position="134"/>
        <end position="156"/>
    </location>
</feature>
<sequence length="258" mass="28894">MAEISIKAEPIFHIGSFVFTNSYLLSVIVVGIFVCLSLWLKDHLKTIPGKLQSVFELLTEEIFKMMDTVLGSRSLSEKYFPIVTTVFLFVLLSNWLGLLPGAGSLGILHEIQHEGEYRTILVPFLRAPSADLNFTVALALAVMFAINFFGLTALGIKRYAGKFFNFKNPIYTFVGLLELISEFVKIISFSFRLFGNIFAGEVLLIIIGFLGPYFLPLPFLFLEVFVGFIQAFIFAMLTLVFIGMSVSHHPDTHQADIS</sequence>
<evidence type="ECO:0000256" key="9">
    <source>
        <dbReference type="ARBA" id="ARBA00023136"/>
    </source>
</evidence>
<dbReference type="InterPro" id="IPR023011">
    <property type="entry name" value="ATP_synth_F0_asu_AS"/>
</dbReference>
<organism evidence="13 14">
    <name type="scientific">Candidatus Yanofskybacteria bacterium GW2011_GWA2_44_9</name>
    <dbReference type="NCBI Taxonomy" id="1619025"/>
    <lineage>
        <taxon>Bacteria</taxon>
        <taxon>Candidatus Yanofskyibacteriota</taxon>
    </lineage>
</organism>
<keyword evidence="3 11" id="KW-0813">Transport</keyword>
<dbReference type="HAMAP" id="MF_01393">
    <property type="entry name" value="ATP_synth_a_bact"/>
    <property type="match status" value="1"/>
</dbReference>
<dbReference type="GO" id="GO:0045259">
    <property type="term" value="C:proton-transporting ATP synthase complex"/>
    <property type="evidence" value="ECO:0007669"/>
    <property type="project" value="UniProtKB-KW"/>
</dbReference>
<comment type="function">
    <text evidence="11 12">Key component of the proton channel; it plays a direct role in the translocation of protons across the membrane.</text>
</comment>
<evidence type="ECO:0000256" key="11">
    <source>
        <dbReference type="HAMAP-Rule" id="MF_01393"/>
    </source>
</evidence>
<reference evidence="13 14" key="1">
    <citation type="journal article" date="2015" name="Nature">
        <title>rRNA introns, odd ribosomes, and small enigmatic genomes across a large radiation of phyla.</title>
        <authorList>
            <person name="Brown C.T."/>
            <person name="Hug L.A."/>
            <person name="Thomas B.C."/>
            <person name="Sharon I."/>
            <person name="Castelle C.J."/>
            <person name="Singh A."/>
            <person name="Wilkins M.J."/>
            <person name="Williams K.H."/>
            <person name="Banfield J.F."/>
        </authorList>
    </citation>
    <scope>NUCLEOTIDE SEQUENCE [LARGE SCALE GENOMIC DNA]</scope>
</reference>
<evidence type="ECO:0000256" key="10">
    <source>
        <dbReference type="ARBA" id="ARBA00023310"/>
    </source>
</evidence>
<evidence type="ECO:0000313" key="14">
    <source>
        <dbReference type="Proteomes" id="UP000034032"/>
    </source>
</evidence>
<dbReference type="SUPFAM" id="SSF81336">
    <property type="entry name" value="F1F0 ATP synthase subunit A"/>
    <property type="match status" value="1"/>
</dbReference>
<dbReference type="EMBL" id="LCJR01000010">
    <property type="protein sequence ID" value="KKT82165.1"/>
    <property type="molecule type" value="Genomic_DNA"/>
</dbReference>
<keyword evidence="9 11" id="KW-0472">Membrane</keyword>
<dbReference type="InterPro" id="IPR000568">
    <property type="entry name" value="ATP_synth_F0_asu"/>
</dbReference>
<comment type="subcellular location">
    <subcellularLocation>
        <location evidence="11 12">Cell membrane</location>
        <topology evidence="11 12">Multi-pass membrane protein</topology>
    </subcellularLocation>
    <subcellularLocation>
        <location evidence="1">Membrane</location>
        <topology evidence="1">Multi-pass membrane protein</topology>
    </subcellularLocation>
</comment>
<keyword evidence="7 11" id="KW-1133">Transmembrane helix</keyword>
<dbReference type="Gene3D" id="1.20.120.220">
    <property type="entry name" value="ATP synthase, F0 complex, subunit A"/>
    <property type="match status" value="1"/>
</dbReference>
<dbReference type="InterPro" id="IPR035908">
    <property type="entry name" value="F0_ATP_A_sf"/>
</dbReference>
<dbReference type="Pfam" id="PF00119">
    <property type="entry name" value="ATP-synt_A"/>
    <property type="match status" value="1"/>
</dbReference>
<dbReference type="GO" id="GO:0005886">
    <property type="term" value="C:plasma membrane"/>
    <property type="evidence" value="ECO:0007669"/>
    <property type="project" value="UniProtKB-SubCell"/>
</dbReference>